<feature type="region of interest" description="Disordered" evidence="1">
    <location>
        <begin position="165"/>
        <end position="194"/>
    </location>
</feature>
<evidence type="ECO:0000256" key="1">
    <source>
        <dbReference type="SAM" id="MobiDB-lite"/>
    </source>
</evidence>
<evidence type="ECO:0000259" key="2">
    <source>
        <dbReference type="Pfam" id="PF24496"/>
    </source>
</evidence>
<dbReference type="Pfam" id="PF24496">
    <property type="entry name" value="DUF7588"/>
    <property type="match status" value="1"/>
</dbReference>
<dbReference type="OrthoDB" id="1429427at2759"/>
<organism evidence="3 4">
    <name type="scientific">Herrania umbratica</name>
    <dbReference type="NCBI Taxonomy" id="108875"/>
    <lineage>
        <taxon>Eukaryota</taxon>
        <taxon>Viridiplantae</taxon>
        <taxon>Streptophyta</taxon>
        <taxon>Embryophyta</taxon>
        <taxon>Tracheophyta</taxon>
        <taxon>Spermatophyta</taxon>
        <taxon>Magnoliopsida</taxon>
        <taxon>eudicotyledons</taxon>
        <taxon>Gunneridae</taxon>
        <taxon>Pentapetalae</taxon>
        <taxon>rosids</taxon>
        <taxon>malvids</taxon>
        <taxon>Malvales</taxon>
        <taxon>Malvaceae</taxon>
        <taxon>Byttnerioideae</taxon>
        <taxon>Herrania</taxon>
    </lineage>
</organism>
<dbReference type="RefSeq" id="XP_021295254.1">
    <property type="nucleotide sequence ID" value="XM_021439579.1"/>
</dbReference>
<accession>A0A6J1B9W5</accession>
<evidence type="ECO:0000313" key="4">
    <source>
        <dbReference type="RefSeq" id="XP_021295254.1"/>
    </source>
</evidence>
<proteinExistence type="predicted"/>
<dbReference type="InterPro" id="IPR051596">
    <property type="entry name" value="Caulimoviridae_Movement"/>
</dbReference>
<dbReference type="PANTHER" id="PTHR47599:SF4">
    <property type="entry name" value="POLYPROTEIN"/>
    <property type="match status" value="1"/>
</dbReference>
<evidence type="ECO:0000313" key="3">
    <source>
        <dbReference type="Proteomes" id="UP000504621"/>
    </source>
</evidence>
<gene>
    <name evidence="4" type="primary">LOC110424886</name>
</gene>
<reference evidence="4" key="1">
    <citation type="submission" date="2025-08" db="UniProtKB">
        <authorList>
            <consortium name="RefSeq"/>
        </authorList>
    </citation>
    <scope>IDENTIFICATION</scope>
    <source>
        <tissue evidence="4">Leaf</tissue>
    </source>
</reference>
<sequence>MVSLKDKNILNSLTLQIQTHNYKMMPGSEPLIVVYRLYYKAMYSVINTQALIHSPKGETLLIQTDMTRSHTVIPRTIQWHQVQLPNRWKIKRATNLAPIQNTEINNVAQFRDGSVELVFNRPPRLPSRRSFEISNVESPSSIGTDFRIARASVSSLPTIRTNLQSVNNSPNISQPVYNRQKITPSNSPNMSPTYSSMTNNPNISQNQENDSEIFFLEKDFKINKDWCRKQFTSEKNKQKRKNYFKTYDSQKDEILQNYYKFMRKHKILIDFFEWFEEYEEPQLNTLNITKKWQMNKGEIESNHPPLTEIQYSHKNIGIWATPLRMRLSDLGEPITSKDIKMIIEQNNFTNLNLHSISEQLDTIETKLQNPANNYTF</sequence>
<dbReference type="PANTHER" id="PTHR47599">
    <property type="entry name" value="CELL-TO-CELL MOVEMENT PROTEIN"/>
    <property type="match status" value="1"/>
</dbReference>
<dbReference type="AlphaFoldDB" id="A0A6J1B9W5"/>
<dbReference type="GeneID" id="110424886"/>
<feature type="domain" description="DUF7588" evidence="2">
    <location>
        <begin position="224"/>
        <end position="285"/>
    </location>
</feature>
<name>A0A6J1B9W5_9ROSI</name>
<dbReference type="InterPro" id="IPR056010">
    <property type="entry name" value="DUF7588"/>
</dbReference>
<dbReference type="Proteomes" id="UP000504621">
    <property type="component" value="Unplaced"/>
</dbReference>
<keyword evidence="3" id="KW-1185">Reference proteome</keyword>
<protein>
    <submittedName>
        <fullName evidence="4">Uncharacterized protein LOC110424886 isoform X1</fullName>
    </submittedName>
</protein>